<dbReference type="Proteomes" id="UP000199382">
    <property type="component" value="Unassembled WGS sequence"/>
</dbReference>
<gene>
    <name evidence="1" type="ORF">SAMN04488026_10082</name>
</gene>
<keyword evidence="2" id="KW-1185">Reference proteome</keyword>
<accession>A0A1G8NW74</accession>
<protein>
    <submittedName>
        <fullName evidence="1">Uncharacterized protein</fullName>
    </submittedName>
</protein>
<dbReference type="STRING" id="571298.SAMN04488026_10082"/>
<evidence type="ECO:0000313" key="2">
    <source>
        <dbReference type="Proteomes" id="UP000199382"/>
    </source>
</evidence>
<reference evidence="1 2" key="1">
    <citation type="submission" date="2016-10" db="EMBL/GenBank/DDBJ databases">
        <authorList>
            <person name="de Groot N.N."/>
        </authorList>
    </citation>
    <scope>NUCLEOTIDE SEQUENCE [LARGE SCALE GENOMIC DNA]</scope>
    <source>
        <strain evidence="1 2">DSM 25294</strain>
    </source>
</reference>
<name>A0A1G8NW74_9RHOB</name>
<sequence length="57" mass="6214">MLAFKHTFECCDLISDKLGSFFFGMCICAKRRKGEVQTAATRLAKDKRGAGNPDGTA</sequence>
<dbReference type="EMBL" id="FNEK01000008">
    <property type="protein sequence ID" value="SDI84444.1"/>
    <property type="molecule type" value="Genomic_DNA"/>
</dbReference>
<organism evidence="1 2">
    <name type="scientific">Aliiruegeria lutimaris</name>
    <dbReference type="NCBI Taxonomy" id="571298"/>
    <lineage>
        <taxon>Bacteria</taxon>
        <taxon>Pseudomonadati</taxon>
        <taxon>Pseudomonadota</taxon>
        <taxon>Alphaproteobacteria</taxon>
        <taxon>Rhodobacterales</taxon>
        <taxon>Roseobacteraceae</taxon>
        <taxon>Aliiruegeria</taxon>
    </lineage>
</organism>
<evidence type="ECO:0000313" key="1">
    <source>
        <dbReference type="EMBL" id="SDI84444.1"/>
    </source>
</evidence>
<proteinExistence type="predicted"/>
<dbReference type="AlphaFoldDB" id="A0A1G8NW74"/>